<proteinExistence type="inferred from homology"/>
<reference evidence="6 7" key="1">
    <citation type="journal article" date="2019" name="Int. J. Syst. Evol. Microbiol.">
        <title>The Global Catalogue of Microorganisms (GCM) 10K type strain sequencing project: providing services to taxonomists for standard genome sequencing and annotation.</title>
        <authorList>
            <consortium name="The Broad Institute Genomics Platform"/>
            <consortium name="The Broad Institute Genome Sequencing Center for Infectious Disease"/>
            <person name="Wu L."/>
            <person name="Ma J."/>
        </authorList>
    </citation>
    <scope>NUCLEOTIDE SEQUENCE [LARGE SCALE GENOMIC DNA]</scope>
    <source>
        <strain evidence="6 7">JCM 17504</strain>
    </source>
</reference>
<evidence type="ECO:0000313" key="6">
    <source>
        <dbReference type="EMBL" id="GAA5052194.1"/>
    </source>
</evidence>
<organism evidence="6 7">
    <name type="scientific">Haladaptatus pallidirubidus</name>
    <dbReference type="NCBI Taxonomy" id="1008152"/>
    <lineage>
        <taxon>Archaea</taxon>
        <taxon>Methanobacteriati</taxon>
        <taxon>Methanobacteriota</taxon>
        <taxon>Stenosarchaea group</taxon>
        <taxon>Halobacteria</taxon>
        <taxon>Halobacteriales</taxon>
        <taxon>Haladaptataceae</taxon>
        <taxon>Haladaptatus</taxon>
    </lineage>
</organism>
<dbReference type="GO" id="GO:0016020">
    <property type="term" value="C:membrane"/>
    <property type="evidence" value="ECO:0007669"/>
    <property type="project" value="TreeGrafter"/>
</dbReference>
<dbReference type="CDD" id="cd05360">
    <property type="entry name" value="SDR_c3"/>
    <property type="match status" value="1"/>
</dbReference>
<dbReference type="NCBIfam" id="NF005495">
    <property type="entry name" value="PRK07109.1"/>
    <property type="match status" value="1"/>
</dbReference>
<dbReference type="SMART" id="SM00822">
    <property type="entry name" value="PKS_KR"/>
    <property type="match status" value="1"/>
</dbReference>
<accession>A0AAV3UIP5</accession>
<dbReference type="Pfam" id="PF00106">
    <property type="entry name" value="adh_short"/>
    <property type="match status" value="1"/>
</dbReference>
<feature type="compositionally biased region" description="Polar residues" evidence="4">
    <location>
        <begin position="348"/>
        <end position="372"/>
    </location>
</feature>
<dbReference type="SUPFAM" id="SSF51735">
    <property type="entry name" value="NAD(P)-binding Rossmann-fold domains"/>
    <property type="match status" value="1"/>
</dbReference>
<comment type="similarity">
    <text evidence="1 3">Belongs to the short-chain dehydrogenases/reductases (SDR) family.</text>
</comment>
<sequence length="372" mass="40747">METIHMNTKNKPEVVVITGASAGVGRATARAFAEQGAHIGLLARGEAGLEAARQDVEDAGSEALVVSTDVADPEQVEAAADAVEDEFGSIDIWVNNAMTSVFSPAKDMEADEYRRVTETTYLGCVYGTQTALDRMIPRDEGTIIQVGSALAYRGIPLQSAYCGSKHAIQGFTESVRTELIHEESDIQLSMVQMPALNTPQFEWVKSHLPNKPQPVPPIYQPEVAADAIVWAAHHDRDELWVGRSTMKAILGNRIIPRRLDRKLAQSGWGSQMTDETENPDRAYNLWEPVDDGEDYGAHGEFDERARSRSYLLWATTHPKQLLVVGLSLVTFISAALSRWRNTKGAHAKTNSSTKSDVAEDTSSPISSRGNEE</sequence>
<dbReference type="PROSITE" id="PS00061">
    <property type="entry name" value="ADH_SHORT"/>
    <property type="match status" value="1"/>
</dbReference>
<dbReference type="AlphaFoldDB" id="A0AAV3UIP5"/>
<evidence type="ECO:0000256" key="3">
    <source>
        <dbReference type="RuleBase" id="RU000363"/>
    </source>
</evidence>
<dbReference type="PANTHER" id="PTHR44196">
    <property type="entry name" value="DEHYDROGENASE/REDUCTASE SDR FAMILY MEMBER 7B"/>
    <property type="match status" value="1"/>
</dbReference>
<comment type="caution">
    <text evidence="6">The sequence shown here is derived from an EMBL/GenBank/DDBJ whole genome shotgun (WGS) entry which is preliminary data.</text>
</comment>
<evidence type="ECO:0000313" key="7">
    <source>
        <dbReference type="Proteomes" id="UP001501729"/>
    </source>
</evidence>
<dbReference type="PANTHER" id="PTHR44196:SF1">
    <property type="entry name" value="DEHYDROGENASE_REDUCTASE SDR FAMILY MEMBER 7B"/>
    <property type="match status" value="1"/>
</dbReference>
<dbReference type="InterPro" id="IPR057326">
    <property type="entry name" value="KR_dom"/>
</dbReference>
<dbReference type="EMBL" id="BAABKX010000011">
    <property type="protein sequence ID" value="GAA5052194.1"/>
    <property type="molecule type" value="Genomic_DNA"/>
</dbReference>
<name>A0AAV3UIP5_9EURY</name>
<keyword evidence="7" id="KW-1185">Reference proteome</keyword>
<dbReference type="InterPro" id="IPR036291">
    <property type="entry name" value="NAD(P)-bd_dom_sf"/>
</dbReference>
<dbReference type="Gene3D" id="3.40.50.720">
    <property type="entry name" value="NAD(P)-binding Rossmann-like Domain"/>
    <property type="match status" value="1"/>
</dbReference>
<feature type="region of interest" description="Disordered" evidence="4">
    <location>
        <begin position="342"/>
        <end position="372"/>
    </location>
</feature>
<dbReference type="PRINTS" id="PR00081">
    <property type="entry name" value="GDHRDH"/>
</dbReference>
<dbReference type="GO" id="GO:0016491">
    <property type="term" value="F:oxidoreductase activity"/>
    <property type="evidence" value="ECO:0007669"/>
    <property type="project" value="UniProtKB-KW"/>
</dbReference>
<evidence type="ECO:0000256" key="4">
    <source>
        <dbReference type="SAM" id="MobiDB-lite"/>
    </source>
</evidence>
<feature type="domain" description="Ketoreductase" evidence="5">
    <location>
        <begin position="13"/>
        <end position="207"/>
    </location>
</feature>
<evidence type="ECO:0000256" key="2">
    <source>
        <dbReference type="ARBA" id="ARBA00023002"/>
    </source>
</evidence>
<evidence type="ECO:0000256" key="1">
    <source>
        <dbReference type="ARBA" id="ARBA00006484"/>
    </source>
</evidence>
<keyword evidence="2" id="KW-0560">Oxidoreductase</keyword>
<dbReference type="PRINTS" id="PR00080">
    <property type="entry name" value="SDRFAMILY"/>
</dbReference>
<protein>
    <submittedName>
        <fullName evidence="6">SDR family oxidoreductase</fullName>
    </submittedName>
</protein>
<dbReference type="InterPro" id="IPR020904">
    <property type="entry name" value="Sc_DH/Rdtase_CS"/>
</dbReference>
<evidence type="ECO:0000259" key="5">
    <source>
        <dbReference type="SMART" id="SM00822"/>
    </source>
</evidence>
<gene>
    <name evidence="6" type="ORF">GCM10025751_28160</name>
</gene>
<dbReference type="InterPro" id="IPR002347">
    <property type="entry name" value="SDR_fam"/>
</dbReference>
<dbReference type="Proteomes" id="UP001501729">
    <property type="component" value="Unassembled WGS sequence"/>
</dbReference>